<dbReference type="EMBL" id="SLXL01000010">
    <property type="protein sequence ID" value="TCP21550.1"/>
    <property type="molecule type" value="Genomic_DNA"/>
</dbReference>
<accession>A0A4R2NJD5</accession>
<evidence type="ECO:0000313" key="4">
    <source>
        <dbReference type="EMBL" id="TCP21550.1"/>
    </source>
</evidence>
<dbReference type="OrthoDB" id="7222937at2"/>
<dbReference type="GO" id="GO:0003677">
    <property type="term" value="F:DNA binding"/>
    <property type="evidence" value="ECO:0007669"/>
    <property type="project" value="InterPro"/>
</dbReference>
<evidence type="ECO:0000256" key="2">
    <source>
        <dbReference type="SAM" id="MobiDB-lite"/>
    </source>
</evidence>
<protein>
    <recommendedName>
        <fullName evidence="3">DUF6538 domain-containing protein</fullName>
    </recommendedName>
</protein>
<evidence type="ECO:0000259" key="3">
    <source>
        <dbReference type="Pfam" id="PF20172"/>
    </source>
</evidence>
<sequence>MTIAAHVFRRGAVYTWRRRIPRTCRQSTKTAYIQVSLMTREPELARRLAGILHGESVHLFDLMRSDRLTPEETRKWLEHVVREEIARIERRKLVELESSNLGNRAESKLLDDLAAQCFRLLAEHGKSATFDPQTDQILAEKEYSPETLHRAQEMMDLYKRDFQSVSRHAKTCAIARDVLGDKEISALRYVELRQLFMKGKVIAIEAVAQAANQDVAPAVAATRDEIVRARGPAFDLFSPSTLPASSEAPTSPQSACKPETRPQAPGQVEIPYDPDPKEICKRLVKNKEKEVDSKGLNQLVQVVDVFTEITGLADIRELRQHHLSLYVETLAQLPKAYRKSPADRKKPLSEILAEAAKLPPEKKGMATNTINRNLTFIGMLLQKASSEGHDLDSRLDITALRKRRTRRQRDERNPFTRDEIQALFESPLWTGCQGPSRRRVPGNRIIPDGRYWVPLICALSGARREEIAGMTTSDIKNVEGTWCFDIRPNKNRCVKNLQSERLVPIHSQLIELGLLEHRSRKKNDLFPELRPKSKSTRFGDQLDHTFRMVLQDRIRDRDRKTFHSLRHYVSDVLKNDPTIKTEYKDDILGHAGKGTGARCYGGRTELKNLVRTIEKLPRIAALEPQVGKTGKR</sequence>
<dbReference type="RefSeq" id="WP_132604485.1">
    <property type="nucleotide sequence ID" value="NZ_NRRP01000003.1"/>
</dbReference>
<dbReference type="AlphaFoldDB" id="A0A4R2NJD5"/>
<reference evidence="4 5" key="1">
    <citation type="submission" date="2019-03" db="EMBL/GenBank/DDBJ databases">
        <title>Genomic Encyclopedia of Type Strains, Phase IV (KMG-IV): sequencing the most valuable type-strain genomes for metagenomic binning, comparative biology and taxonomic classification.</title>
        <authorList>
            <person name="Goeker M."/>
        </authorList>
    </citation>
    <scope>NUCLEOTIDE SEQUENCE [LARGE SCALE GENOMIC DNA]</scope>
    <source>
        <strain evidence="4 5">DSM 2781</strain>
    </source>
</reference>
<feature type="region of interest" description="Disordered" evidence="2">
    <location>
        <begin position="238"/>
        <end position="272"/>
    </location>
</feature>
<dbReference type="InterPro" id="IPR046668">
    <property type="entry name" value="DUF6538"/>
</dbReference>
<dbReference type="Proteomes" id="UP000295733">
    <property type="component" value="Unassembled WGS sequence"/>
</dbReference>
<dbReference type="Gene3D" id="1.10.443.10">
    <property type="entry name" value="Intergrase catalytic core"/>
    <property type="match status" value="1"/>
</dbReference>
<dbReference type="InterPro" id="IPR011010">
    <property type="entry name" value="DNA_brk_join_enz"/>
</dbReference>
<gene>
    <name evidence="4" type="ORF">EV656_11015</name>
</gene>
<evidence type="ECO:0000313" key="5">
    <source>
        <dbReference type="Proteomes" id="UP000295733"/>
    </source>
</evidence>
<proteinExistence type="predicted"/>
<dbReference type="GO" id="GO:0015074">
    <property type="term" value="P:DNA integration"/>
    <property type="evidence" value="ECO:0007669"/>
    <property type="project" value="InterPro"/>
</dbReference>
<dbReference type="Pfam" id="PF20172">
    <property type="entry name" value="DUF6538"/>
    <property type="match status" value="1"/>
</dbReference>
<evidence type="ECO:0000256" key="1">
    <source>
        <dbReference type="ARBA" id="ARBA00023172"/>
    </source>
</evidence>
<keyword evidence="1" id="KW-0233">DNA recombination</keyword>
<feature type="compositionally biased region" description="Polar residues" evidence="2">
    <location>
        <begin position="238"/>
        <end position="254"/>
    </location>
</feature>
<dbReference type="InterPro" id="IPR013762">
    <property type="entry name" value="Integrase-like_cat_sf"/>
</dbReference>
<dbReference type="SUPFAM" id="SSF56349">
    <property type="entry name" value="DNA breaking-rejoining enzymes"/>
    <property type="match status" value="1"/>
</dbReference>
<keyword evidence="5" id="KW-1185">Reference proteome</keyword>
<organism evidence="4 5">
    <name type="scientific">Rhodovulum adriaticum</name>
    <name type="common">Rhodopseudomonas adriatica</name>
    <dbReference type="NCBI Taxonomy" id="35804"/>
    <lineage>
        <taxon>Bacteria</taxon>
        <taxon>Pseudomonadati</taxon>
        <taxon>Pseudomonadota</taxon>
        <taxon>Alphaproteobacteria</taxon>
        <taxon>Rhodobacterales</taxon>
        <taxon>Paracoccaceae</taxon>
        <taxon>Rhodovulum</taxon>
    </lineage>
</organism>
<name>A0A4R2NJD5_RHOAD</name>
<feature type="domain" description="DUF6538" evidence="3">
    <location>
        <begin position="6"/>
        <end position="64"/>
    </location>
</feature>
<dbReference type="CDD" id="cd01184">
    <property type="entry name" value="INT_C_like_1"/>
    <property type="match status" value="1"/>
</dbReference>
<comment type="caution">
    <text evidence="4">The sequence shown here is derived from an EMBL/GenBank/DDBJ whole genome shotgun (WGS) entry which is preliminary data.</text>
</comment>
<dbReference type="GO" id="GO:0006310">
    <property type="term" value="P:DNA recombination"/>
    <property type="evidence" value="ECO:0007669"/>
    <property type="project" value="UniProtKB-KW"/>
</dbReference>